<dbReference type="Proteomes" id="UP000784294">
    <property type="component" value="Unassembled WGS sequence"/>
</dbReference>
<sequence>MGGSPFDGIRSQVMYFLRFQATLDFPPRLQTRTKNEFDANQFDVPTWLDGTISGSSSHGLMAAPWRNMAVAKAGDSTSIEQAFLRCRCCWC</sequence>
<protein>
    <submittedName>
        <fullName evidence="1">Uncharacterized protein</fullName>
    </submittedName>
</protein>
<evidence type="ECO:0000313" key="1">
    <source>
        <dbReference type="EMBL" id="VEL43838.1"/>
    </source>
</evidence>
<evidence type="ECO:0000313" key="2">
    <source>
        <dbReference type="Proteomes" id="UP000784294"/>
    </source>
</evidence>
<accession>A0A3S5B2C5</accession>
<gene>
    <name evidence="1" type="ORF">PXEA_LOCUS37278</name>
</gene>
<comment type="caution">
    <text evidence="1">The sequence shown here is derived from an EMBL/GenBank/DDBJ whole genome shotgun (WGS) entry which is preliminary data.</text>
</comment>
<organism evidence="1 2">
    <name type="scientific">Protopolystoma xenopodis</name>
    <dbReference type="NCBI Taxonomy" id="117903"/>
    <lineage>
        <taxon>Eukaryota</taxon>
        <taxon>Metazoa</taxon>
        <taxon>Spiralia</taxon>
        <taxon>Lophotrochozoa</taxon>
        <taxon>Platyhelminthes</taxon>
        <taxon>Monogenea</taxon>
        <taxon>Polyopisthocotylea</taxon>
        <taxon>Polystomatidea</taxon>
        <taxon>Polystomatidae</taxon>
        <taxon>Protopolystoma</taxon>
    </lineage>
</organism>
<dbReference type="EMBL" id="CAAALY010285813">
    <property type="protein sequence ID" value="VEL43838.1"/>
    <property type="molecule type" value="Genomic_DNA"/>
</dbReference>
<keyword evidence="2" id="KW-1185">Reference proteome</keyword>
<reference evidence="1" key="1">
    <citation type="submission" date="2018-11" db="EMBL/GenBank/DDBJ databases">
        <authorList>
            <consortium name="Pathogen Informatics"/>
        </authorList>
    </citation>
    <scope>NUCLEOTIDE SEQUENCE</scope>
</reference>
<proteinExistence type="predicted"/>
<name>A0A3S5B2C5_9PLAT</name>
<dbReference type="AlphaFoldDB" id="A0A3S5B2C5"/>